<evidence type="ECO:0000313" key="2">
    <source>
        <dbReference type="Proteomes" id="UP000050640"/>
    </source>
</evidence>
<proteinExistence type="predicted"/>
<evidence type="ECO:0000256" key="1">
    <source>
        <dbReference type="SAM" id="MobiDB-lite"/>
    </source>
</evidence>
<protein>
    <submittedName>
        <fullName evidence="3">Uncharacterized protein</fullName>
    </submittedName>
</protein>
<sequence length="127" mass="12495">MECATQKKPTYEITNSMRSIAPPMMQAQPSPIAPSYARNSPVVPYQEAPPPAGTISPVEASPSAESKVNSKKSASKKSIELEGSREKEKDGGIMCGKGGGGEGGGGGEEEGGGGGGGEGGSAGLGGG</sequence>
<feature type="region of interest" description="Disordered" evidence="1">
    <location>
        <begin position="1"/>
        <end position="127"/>
    </location>
</feature>
<name>A0A0R3RND5_9BILA</name>
<feature type="compositionally biased region" description="Gly residues" evidence="1">
    <location>
        <begin position="93"/>
        <end position="127"/>
    </location>
</feature>
<feature type="compositionally biased region" description="Basic and acidic residues" evidence="1">
    <location>
        <begin position="77"/>
        <end position="91"/>
    </location>
</feature>
<dbReference type="AlphaFoldDB" id="A0A0R3RND5"/>
<organism evidence="2 3">
    <name type="scientific">Elaeophora elaphi</name>
    <dbReference type="NCBI Taxonomy" id="1147741"/>
    <lineage>
        <taxon>Eukaryota</taxon>
        <taxon>Metazoa</taxon>
        <taxon>Ecdysozoa</taxon>
        <taxon>Nematoda</taxon>
        <taxon>Chromadorea</taxon>
        <taxon>Rhabditida</taxon>
        <taxon>Spirurina</taxon>
        <taxon>Spiruromorpha</taxon>
        <taxon>Filarioidea</taxon>
        <taxon>Onchocercidae</taxon>
        <taxon>Elaeophora</taxon>
    </lineage>
</organism>
<accession>A0A0R3RND5</accession>
<keyword evidence="2" id="KW-1185">Reference proteome</keyword>
<evidence type="ECO:0000313" key="3">
    <source>
        <dbReference type="WBParaSite" id="EEL_0000299501-mRNA-1"/>
    </source>
</evidence>
<dbReference type="WBParaSite" id="EEL_0000299501-mRNA-1">
    <property type="protein sequence ID" value="EEL_0000299501-mRNA-1"/>
    <property type="gene ID" value="EEL_0000299501"/>
</dbReference>
<reference evidence="3" key="1">
    <citation type="submission" date="2017-02" db="UniProtKB">
        <authorList>
            <consortium name="WormBaseParasite"/>
        </authorList>
    </citation>
    <scope>IDENTIFICATION</scope>
</reference>
<dbReference type="Proteomes" id="UP000050640">
    <property type="component" value="Unplaced"/>
</dbReference>